<sequence length="65" mass="7336">MPRAIPTVQRRLLGYPEVATYLGISVRAAKELAHEGKLLKVLIGHRVLFDVVDVDHFIEQIKRAS</sequence>
<keyword evidence="3" id="KW-1185">Reference proteome</keyword>
<dbReference type="Pfam" id="PF12728">
    <property type="entry name" value="HTH_17"/>
    <property type="match status" value="1"/>
</dbReference>
<proteinExistence type="predicted"/>
<name>A0A3N0CCN3_9ACTN</name>
<dbReference type="EMBL" id="RJSE01000008">
    <property type="protein sequence ID" value="RNL61011.1"/>
    <property type="molecule type" value="Genomic_DNA"/>
</dbReference>
<dbReference type="OrthoDB" id="197041at2"/>
<reference evidence="2 3" key="1">
    <citation type="submission" date="2018-11" db="EMBL/GenBank/DDBJ databases">
        <authorList>
            <person name="Li F."/>
        </authorList>
    </citation>
    <scope>NUCLEOTIDE SEQUENCE [LARGE SCALE GENOMIC DNA]</scope>
    <source>
        <strain evidence="2 3">Gsoil 097</strain>
    </source>
</reference>
<comment type="caution">
    <text evidence="2">The sequence shown here is derived from an EMBL/GenBank/DDBJ whole genome shotgun (WGS) entry which is preliminary data.</text>
</comment>
<dbReference type="Proteomes" id="UP000267128">
    <property type="component" value="Unassembled WGS sequence"/>
</dbReference>
<organism evidence="2 3">
    <name type="scientific">Nocardioides marmoriginsengisoli</name>
    <dbReference type="NCBI Taxonomy" id="661483"/>
    <lineage>
        <taxon>Bacteria</taxon>
        <taxon>Bacillati</taxon>
        <taxon>Actinomycetota</taxon>
        <taxon>Actinomycetes</taxon>
        <taxon>Propionibacteriales</taxon>
        <taxon>Nocardioidaceae</taxon>
        <taxon>Nocardioides</taxon>
    </lineage>
</organism>
<feature type="domain" description="Helix-turn-helix" evidence="1">
    <location>
        <begin position="16"/>
        <end position="60"/>
    </location>
</feature>
<keyword evidence="2" id="KW-0238">DNA-binding</keyword>
<protein>
    <submittedName>
        <fullName evidence="2">DNA-binding protein</fullName>
    </submittedName>
</protein>
<dbReference type="RefSeq" id="WP_123228728.1">
    <property type="nucleotide sequence ID" value="NZ_RJSE01000008.1"/>
</dbReference>
<accession>A0A3N0CCN3</accession>
<evidence type="ECO:0000259" key="1">
    <source>
        <dbReference type="Pfam" id="PF12728"/>
    </source>
</evidence>
<dbReference type="InterPro" id="IPR041657">
    <property type="entry name" value="HTH_17"/>
</dbReference>
<dbReference type="AlphaFoldDB" id="A0A3N0CCN3"/>
<gene>
    <name evidence="2" type="ORF">EFK50_16625</name>
</gene>
<evidence type="ECO:0000313" key="2">
    <source>
        <dbReference type="EMBL" id="RNL61011.1"/>
    </source>
</evidence>
<evidence type="ECO:0000313" key="3">
    <source>
        <dbReference type="Proteomes" id="UP000267128"/>
    </source>
</evidence>
<dbReference type="GO" id="GO:0003677">
    <property type="term" value="F:DNA binding"/>
    <property type="evidence" value="ECO:0007669"/>
    <property type="project" value="UniProtKB-KW"/>
</dbReference>